<dbReference type="Gene3D" id="3.40.960.10">
    <property type="entry name" value="VSR Endonuclease"/>
    <property type="match status" value="1"/>
</dbReference>
<dbReference type="AlphaFoldDB" id="A0A414FWA5"/>
<name>A0A414FWA5_9ACTN</name>
<evidence type="ECO:0000313" key="1">
    <source>
        <dbReference type="EMBL" id="RHD55687.1"/>
    </source>
</evidence>
<dbReference type="Proteomes" id="UP000286050">
    <property type="component" value="Unassembled WGS sequence"/>
</dbReference>
<protein>
    <recommendedName>
        <fullName evidence="3">DUF559 domain-containing protein</fullName>
    </recommendedName>
</protein>
<sequence>MDAIICDISAWEYWRTPPALRDVEIPVDIARAKKPDGLGLEWLSEIPRLNIRPFDASIRERLLTDLKGVTRPVHIMLPESTRYSSDFIVAHRVPRDLPSSCVVDLGNNLGVLSPSYLLVKAPRKTDPIALALAMFEACGIYAVSPTNERMAFAFDLLRREGGLKENGPLNPDVKICEYYDADGKRTSFLDSEGEQLPWSICLPSGKMTSNLWKRPPLTTLEQLTEFSASLQGKTSNRTVSRALSLALDGSASPLESKIALFLTADMRFGGEGWPKPQLNQRINFDTAALKLAYQGHCVVDQLYPSTMGVVEVNGEGFHSDDLTFKKETGRTAALESMGYSVVSFTYDQVSDLEKYDSLIAQRAETLGLKLANRTASFLDRRNTLHGKLFPASR</sequence>
<accession>A0A414FWA5</accession>
<evidence type="ECO:0000313" key="2">
    <source>
        <dbReference type="Proteomes" id="UP000286050"/>
    </source>
</evidence>
<dbReference type="EMBL" id="QSJI01000004">
    <property type="protein sequence ID" value="RHD55687.1"/>
    <property type="molecule type" value="Genomic_DNA"/>
</dbReference>
<organism evidence="1 2">
    <name type="scientific">Collinsella intestinalis</name>
    <dbReference type="NCBI Taxonomy" id="147207"/>
    <lineage>
        <taxon>Bacteria</taxon>
        <taxon>Bacillati</taxon>
        <taxon>Actinomycetota</taxon>
        <taxon>Coriobacteriia</taxon>
        <taxon>Coriobacteriales</taxon>
        <taxon>Coriobacteriaceae</taxon>
        <taxon>Collinsella</taxon>
    </lineage>
</organism>
<proteinExistence type="predicted"/>
<comment type="caution">
    <text evidence="1">The sequence shown here is derived from an EMBL/GenBank/DDBJ whole genome shotgun (WGS) entry which is preliminary data.</text>
</comment>
<gene>
    <name evidence="1" type="ORF">DW787_05730</name>
</gene>
<reference evidence="1 2" key="1">
    <citation type="submission" date="2018-08" db="EMBL/GenBank/DDBJ databases">
        <title>A genome reference for cultivated species of the human gut microbiota.</title>
        <authorList>
            <person name="Zou Y."/>
            <person name="Xue W."/>
            <person name="Luo G."/>
        </authorList>
    </citation>
    <scope>NUCLEOTIDE SEQUENCE [LARGE SCALE GENOMIC DNA]</scope>
    <source>
        <strain evidence="1 2">AM30-5LB</strain>
    </source>
</reference>
<dbReference type="RefSeq" id="WP_118272013.1">
    <property type="nucleotide sequence ID" value="NZ_QSJI01000004.1"/>
</dbReference>
<evidence type="ECO:0008006" key="3">
    <source>
        <dbReference type="Google" id="ProtNLM"/>
    </source>
</evidence>